<evidence type="ECO:0000259" key="4">
    <source>
        <dbReference type="Pfam" id="PF00370"/>
    </source>
</evidence>
<dbReference type="GO" id="GO:0016301">
    <property type="term" value="F:kinase activity"/>
    <property type="evidence" value="ECO:0007669"/>
    <property type="project" value="UniProtKB-KW"/>
</dbReference>
<dbReference type="Gene3D" id="3.30.420.40">
    <property type="match status" value="2"/>
</dbReference>
<evidence type="ECO:0000256" key="3">
    <source>
        <dbReference type="ARBA" id="ARBA00022777"/>
    </source>
</evidence>
<feature type="domain" description="Carbohydrate kinase FGGY N-terminal" evidence="4">
    <location>
        <begin position="3"/>
        <end position="250"/>
    </location>
</feature>
<proteinExistence type="inferred from homology"/>
<protein>
    <submittedName>
        <fullName evidence="6">FGGY-family carbohydrate kinase</fullName>
        <ecNumber evidence="6">2.7.1.-</ecNumber>
    </submittedName>
</protein>
<sequence length="508" mass="54285">MKYILGIDDGGSVTKAALYAMDGTLIAARPGDNVPLRSSGGGCTERDMEALWSSNVTAIRRVLSAAGAEGRDVAAVSATGHGNGLYLVDANGRPTCDAIISTDERAEALIERWVADPRFARDILPRTAQSLWAGQPPALLAWLKAHRPEALVKARWALLASGFVRMRLTGRPTANLSDASGTSLFNVRERRYDPAILDYYGIGDLEGLLPPVVGSAEQAGTVTEAAARETGLSAGTPVAGGVFDIASSALASGLVEKNRLAIVTGTWSINEYVSSAPVIDRDLFMTSIYPTPDSWLITEGSPTSAGVFEWFINNILDPAARLAGAAAPERRDLYASVDRLVFDPETEAGRVPVFLPFVFGTSKYPTLRGMLSGLEASTALPRILRAVYEGIAFSHLDHIRRLERFQELPGEAVFTGGVANSPQWTQMFSDAMQRPLQVVEVKEAGTLGTSMAAAAMIGEYSGIAEAAKEMSPGYEEFTPDPSKAALYADRYGAWNEALQKEAGRHAAE</sequence>
<evidence type="ECO:0000313" key="7">
    <source>
        <dbReference type="Proteomes" id="UP001596527"/>
    </source>
</evidence>
<dbReference type="Pfam" id="PF00370">
    <property type="entry name" value="FGGY_N"/>
    <property type="match status" value="1"/>
</dbReference>
<dbReference type="Pfam" id="PF02782">
    <property type="entry name" value="FGGY_C"/>
    <property type="match status" value="1"/>
</dbReference>
<dbReference type="Proteomes" id="UP001596527">
    <property type="component" value="Unassembled WGS sequence"/>
</dbReference>
<comment type="caution">
    <text evidence="6">The sequence shown here is derived from an EMBL/GenBank/DDBJ whole genome shotgun (WGS) entry which is preliminary data.</text>
</comment>
<dbReference type="InterPro" id="IPR000577">
    <property type="entry name" value="Carb_kinase_FGGY"/>
</dbReference>
<dbReference type="EC" id="2.7.1.-" evidence="6"/>
<feature type="domain" description="Carbohydrate kinase FGGY C-terminal" evidence="5">
    <location>
        <begin position="260"/>
        <end position="455"/>
    </location>
</feature>
<dbReference type="PANTHER" id="PTHR43095:SF3">
    <property type="entry name" value="L-XYLULOSE_3-KETO-L-GULONATE KINASE"/>
    <property type="match status" value="1"/>
</dbReference>
<dbReference type="CDD" id="cd07802">
    <property type="entry name" value="ASKHA_NBD_FGGY_EcLyxK-like"/>
    <property type="match status" value="1"/>
</dbReference>
<evidence type="ECO:0000256" key="2">
    <source>
        <dbReference type="ARBA" id="ARBA00022679"/>
    </source>
</evidence>
<dbReference type="PIRSF" id="PIRSF000538">
    <property type="entry name" value="GlpK"/>
    <property type="match status" value="1"/>
</dbReference>
<evidence type="ECO:0000313" key="6">
    <source>
        <dbReference type="EMBL" id="MFC7579982.1"/>
    </source>
</evidence>
<organism evidence="6 7">
    <name type="scientific">Schaalia naturae</name>
    <dbReference type="NCBI Taxonomy" id="635203"/>
    <lineage>
        <taxon>Bacteria</taxon>
        <taxon>Bacillati</taxon>
        <taxon>Actinomycetota</taxon>
        <taxon>Actinomycetes</taxon>
        <taxon>Actinomycetales</taxon>
        <taxon>Actinomycetaceae</taxon>
        <taxon>Schaalia</taxon>
    </lineage>
</organism>
<keyword evidence="2 6" id="KW-0808">Transferase</keyword>
<dbReference type="EMBL" id="JBHTEF010000001">
    <property type="protein sequence ID" value="MFC7579982.1"/>
    <property type="molecule type" value="Genomic_DNA"/>
</dbReference>
<reference evidence="7" key="1">
    <citation type="journal article" date="2019" name="Int. J. Syst. Evol. Microbiol.">
        <title>The Global Catalogue of Microorganisms (GCM) 10K type strain sequencing project: providing services to taxonomists for standard genome sequencing and annotation.</title>
        <authorList>
            <consortium name="The Broad Institute Genomics Platform"/>
            <consortium name="The Broad Institute Genome Sequencing Center for Infectious Disease"/>
            <person name="Wu L."/>
            <person name="Ma J."/>
        </authorList>
    </citation>
    <scope>NUCLEOTIDE SEQUENCE [LARGE SCALE GENOMIC DNA]</scope>
    <source>
        <strain evidence="7">CCUG 56698</strain>
    </source>
</reference>
<dbReference type="InterPro" id="IPR018485">
    <property type="entry name" value="FGGY_C"/>
</dbReference>
<dbReference type="InterPro" id="IPR018484">
    <property type="entry name" value="FGGY_N"/>
</dbReference>
<name>A0ABW2SIW2_9ACTO</name>
<dbReference type="RefSeq" id="WP_380971599.1">
    <property type="nucleotide sequence ID" value="NZ_JBHTEF010000001.1"/>
</dbReference>
<evidence type="ECO:0000256" key="1">
    <source>
        <dbReference type="ARBA" id="ARBA00009156"/>
    </source>
</evidence>
<accession>A0ABW2SIW2</accession>
<dbReference type="SUPFAM" id="SSF53067">
    <property type="entry name" value="Actin-like ATPase domain"/>
    <property type="match status" value="2"/>
</dbReference>
<dbReference type="InterPro" id="IPR043129">
    <property type="entry name" value="ATPase_NBD"/>
</dbReference>
<comment type="similarity">
    <text evidence="1">Belongs to the FGGY kinase family.</text>
</comment>
<dbReference type="PANTHER" id="PTHR43095">
    <property type="entry name" value="SUGAR KINASE"/>
    <property type="match status" value="1"/>
</dbReference>
<gene>
    <name evidence="6" type="ORF">ACFQWG_01910</name>
</gene>
<dbReference type="InterPro" id="IPR050406">
    <property type="entry name" value="FGGY_Carb_Kinase"/>
</dbReference>
<evidence type="ECO:0000259" key="5">
    <source>
        <dbReference type="Pfam" id="PF02782"/>
    </source>
</evidence>
<keyword evidence="7" id="KW-1185">Reference proteome</keyword>
<keyword evidence="3 6" id="KW-0418">Kinase</keyword>